<keyword evidence="1" id="KW-0276">Fatty acid metabolism</keyword>
<dbReference type="EMBL" id="AP022577">
    <property type="protein sequence ID" value="BBX84457.1"/>
    <property type="molecule type" value="Genomic_DNA"/>
</dbReference>
<evidence type="ECO:0000313" key="9">
    <source>
        <dbReference type="EMBL" id="BBX84457.1"/>
    </source>
</evidence>
<reference evidence="9 10" key="1">
    <citation type="journal article" date="2019" name="Emerg. Microbes Infect.">
        <title>Comprehensive subspecies identification of 175 nontuberculous mycobacteria species based on 7547 genomic profiles.</title>
        <authorList>
            <person name="Matsumoto Y."/>
            <person name="Kinjo T."/>
            <person name="Motooka D."/>
            <person name="Nabeya D."/>
            <person name="Jung N."/>
            <person name="Uechi K."/>
            <person name="Horii T."/>
            <person name="Iida T."/>
            <person name="Fujita J."/>
            <person name="Nakamura S."/>
        </authorList>
    </citation>
    <scope>NUCLEOTIDE SEQUENCE [LARGE SCALE GENOMIC DNA]</scope>
    <source>
        <strain evidence="9 10">JCM 15296</strain>
    </source>
</reference>
<comment type="catalytic activity">
    <reaction evidence="8">
        <text>a (3R)-3-[(carboxymethyl)amino]fatty acid + holo-[ACP] + H(+) = a (2E)-enoyl-[ACP] + glycine + H2O</text>
        <dbReference type="Rhea" id="RHEA:74923"/>
        <dbReference type="Rhea" id="RHEA-COMP:9685"/>
        <dbReference type="Rhea" id="RHEA-COMP:9925"/>
        <dbReference type="ChEBI" id="CHEBI:15377"/>
        <dbReference type="ChEBI" id="CHEBI:15378"/>
        <dbReference type="ChEBI" id="CHEBI:57305"/>
        <dbReference type="ChEBI" id="CHEBI:64479"/>
        <dbReference type="ChEBI" id="CHEBI:78784"/>
        <dbReference type="ChEBI" id="CHEBI:193080"/>
        <dbReference type="EC" id="4.3.2.11"/>
    </reaction>
    <physiologicalReaction direction="right-to-left" evidence="8">
        <dbReference type="Rhea" id="RHEA:74925"/>
    </physiologicalReaction>
</comment>
<evidence type="ECO:0000256" key="7">
    <source>
        <dbReference type="ARBA" id="ARBA00035448"/>
    </source>
</evidence>
<evidence type="ECO:0000256" key="5">
    <source>
        <dbReference type="ARBA" id="ARBA00035127"/>
    </source>
</evidence>
<evidence type="ECO:0000256" key="3">
    <source>
        <dbReference type="ARBA" id="ARBA00023239"/>
    </source>
</evidence>
<gene>
    <name evidence="9" type="ORF">MAUB_23300</name>
</gene>
<evidence type="ECO:0000256" key="8">
    <source>
        <dbReference type="ARBA" id="ARBA00048742"/>
    </source>
</evidence>
<protein>
    <recommendedName>
        <fullName evidence="6">(2E)-enoyl-[ACP] glycyltransferase</fullName>
        <ecNumber evidence="5">4.3.2.11</ecNumber>
    </recommendedName>
    <alternativeName>
        <fullName evidence="7">(2E)-unsaturated fatty acyl-[ACP] glycyltransferase</fullName>
    </alternativeName>
</protein>
<dbReference type="Pfam" id="PF10862">
    <property type="entry name" value="FcoT"/>
    <property type="match status" value="1"/>
</dbReference>
<dbReference type="InterPro" id="IPR043064">
    <property type="entry name" value="FcoT_ThioEstase_Rv0098-like_sf"/>
</dbReference>
<keyword evidence="10" id="KW-1185">Reference proteome</keyword>
<dbReference type="InterPro" id="IPR022598">
    <property type="entry name" value="FcoT_ThioEstase"/>
</dbReference>
<dbReference type="EC" id="4.3.2.11" evidence="5"/>
<sequence length="173" mass="19602">MDPVAEEISPIAEDLLARVLEPYSYKGCRYLIDAQYRATDDSMVAVGNFSIPEPVYIRSTGHFNAVELVLCFNQLAYSAFAPAVERGEVAGMRGWSLEQYFEHQLPSMLIRATSSRYKRPINAQKFSARLVCKDLEIVERTWRYLKVPCAIEYFDEDGGSAFGEFELAVLNIP</sequence>
<keyword evidence="2" id="KW-0443">Lipid metabolism</keyword>
<proteinExistence type="inferred from homology"/>
<evidence type="ECO:0000256" key="1">
    <source>
        <dbReference type="ARBA" id="ARBA00022832"/>
    </source>
</evidence>
<evidence type="ECO:0000256" key="4">
    <source>
        <dbReference type="ARBA" id="ARBA00035117"/>
    </source>
</evidence>
<evidence type="ECO:0000256" key="6">
    <source>
        <dbReference type="ARBA" id="ARBA00035169"/>
    </source>
</evidence>
<comment type="similarity">
    <text evidence="4">Belongs to the FcoT family.</text>
</comment>
<evidence type="ECO:0000256" key="2">
    <source>
        <dbReference type="ARBA" id="ARBA00023098"/>
    </source>
</evidence>
<dbReference type="Gene3D" id="3.10.129.30">
    <property type="entry name" value="Rv0098, thioesterase-like hot dog domain"/>
    <property type="match status" value="1"/>
</dbReference>
<evidence type="ECO:0000313" key="10">
    <source>
        <dbReference type="Proteomes" id="UP000465609"/>
    </source>
</evidence>
<dbReference type="Proteomes" id="UP000465609">
    <property type="component" value="Chromosome"/>
</dbReference>
<accession>A0ABN5YU03</accession>
<name>A0ABN5YU03_9MYCO</name>
<organism evidence="9 10">
    <name type="scientific">Mycolicibacterium aubagnense</name>
    <dbReference type="NCBI Taxonomy" id="319707"/>
    <lineage>
        <taxon>Bacteria</taxon>
        <taxon>Bacillati</taxon>
        <taxon>Actinomycetota</taxon>
        <taxon>Actinomycetes</taxon>
        <taxon>Mycobacteriales</taxon>
        <taxon>Mycobacteriaceae</taxon>
        <taxon>Mycolicibacterium</taxon>
    </lineage>
</organism>
<keyword evidence="3" id="KW-0456">Lyase</keyword>